<sequence length="180" mass="19390">MLSAMRIAFSRLGLFRPVAVASAFLLAGSAMLVLEPAAQARPNWCQMNRGVTGTVQRDLDHLRAAMSKPGWRWDDPAVRDAVAWVGTDLSTTITRLDRVTGGAAQGNIWVNDPNPWDDDYSEYADLLRELDGSLDDEADPSTVLADIAAVESKTRELGANCDGVPVPPDAGPIHPNPPNN</sequence>
<feature type="compositionally biased region" description="Pro residues" evidence="1">
    <location>
        <begin position="165"/>
        <end position="180"/>
    </location>
</feature>
<organism evidence="2 3">
    <name type="scientific">Segniliparus rotundus (strain ATCC BAA-972 / CDC 1076 / CIP 108378 / DSM 44985 / JCM 13578)</name>
    <dbReference type="NCBI Taxonomy" id="640132"/>
    <lineage>
        <taxon>Bacteria</taxon>
        <taxon>Bacillati</taxon>
        <taxon>Actinomycetota</taxon>
        <taxon>Actinomycetes</taxon>
        <taxon>Mycobacteriales</taxon>
        <taxon>Segniliparaceae</taxon>
        <taxon>Segniliparus</taxon>
    </lineage>
</organism>
<name>D6ZD79_SEGRD</name>
<evidence type="ECO:0000313" key="3">
    <source>
        <dbReference type="Proteomes" id="UP000002247"/>
    </source>
</evidence>
<dbReference type="KEGG" id="srt:Srot_0661"/>
<dbReference type="HOGENOM" id="CLU_1650947_0_0_11"/>
<evidence type="ECO:0000256" key="1">
    <source>
        <dbReference type="SAM" id="MobiDB-lite"/>
    </source>
</evidence>
<proteinExistence type="predicted"/>
<dbReference type="STRING" id="640132.Srot_0661"/>
<evidence type="ECO:0000313" key="2">
    <source>
        <dbReference type="EMBL" id="ADG97143.1"/>
    </source>
</evidence>
<protein>
    <submittedName>
        <fullName evidence="2">Uncharacterized protein</fullName>
    </submittedName>
</protein>
<dbReference type="Proteomes" id="UP000002247">
    <property type="component" value="Chromosome"/>
</dbReference>
<accession>D6ZD79</accession>
<gene>
    <name evidence="2" type="ordered locus">Srot_0661</name>
</gene>
<dbReference type="AlphaFoldDB" id="D6ZD79"/>
<reference evidence="2 3" key="1">
    <citation type="journal article" date="2010" name="Stand. Genomic Sci.">
        <title>Complete genome sequence of Segniliparus rotundus type strain (CDC 1076).</title>
        <authorList>
            <person name="Sikorski J."/>
            <person name="Lapidus A."/>
            <person name="Copeland A."/>
            <person name="Misra M."/>
            <person name="Glavina Del Rio T."/>
            <person name="Nolan M."/>
            <person name="Lucas S."/>
            <person name="Chen F."/>
            <person name="Tice H."/>
            <person name="Cheng J.F."/>
            <person name="Jando M."/>
            <person name="Schneider S."/>
            <person name="Bruce D."/>
            <person name="Goodwin L."/>
            <person name="Pitluck S."/>
            <person name="Liolios K."/>
            <person name="Mikhailova N."/>
            <person name="Pati A."/>
            <person name="Ivanova N."/>
            <person name="Mavromatis K."/>
            <person name="Chen A."/>
            <person name="Palaniappan K."/>
            <person name="Chertkov O."/>
            <person name="Land M."/>
            <person name="Hauser L."/>
            <person name="Chang Y.J."/>
            <person name="Jeffries C.D."/>
            <person name="Brettin T."/>
            <person name="Detter J.C."/>
            <person name="Han C."/>
            <person name="Rohde M."/>
            <person name="Goker M."/>
            <person name="Bristow J."/>
            <person name="Eisen J.A."/>
            <person name="Markowitz V."/>
            <person name="Hugenholtz P."/>
            <person name="Kyrpides N.C."/>
            <person name="Klenk H.P."/>
        </authorList>
    </citation>
    <scope>NUCLEOTIDE SEQUENCE [LARGE SCALE GENOMIC DNA]</scope>
    <source>
        <strain evidence="3">ATCC BAA-972 / CDC 1076 / CIP 108378 / DSM 44985 / JCM 13578</strain>
    </source>
</reference>
<feature type="region of interest" description="Disordered" evidence="1">
    <location>
        <begin position="158"/>
        <end position="180"/>
    </location>
</feature>
<keyword evidence="3" id="KW-1185">Reference proteome</keyword>
<dbReference type="EMBL" id="CP001958">
    <property type="protein sequence ID" value="ADG97143.1"/>
    <property type="molecule type" value="Genomic_DNA"/>
</dbReference>